<comment type="caution">
    <text evidence="1">The sequence shown here is derived from an EMBL/GenBank/DDBJ whole genome shotgun (WGS) entry which is preliminary data.</text>
</comment>
<proteinExistence type="predicted"/>
<gene>
    <name evidence="1" type="ORF">H2199_007594</name>
</gene>
<dbReference type="Proteomes" id="UP001172680">
    <property type="component" value="Unassembled WGS sequence"/>
</dbReference>
<reference evidence="1" key="1">
    <citation type="submission" date="2022-10" db="EMBL/GenBank/DDBJ databases">
        <title>Culturing micro-colonial fungi from biological soil crusts in the Mojave desert and describing Neophaeococcomyces mojavensis, and introducing the new genera and species Taxawa tesnikishii.</title>
        <authorList>
            <person name="Kurbessoian T."/>
            <person name="Stajich J.E."/>
        </authorList>
    </citation>
    <scope>NUCLEOTIDE SEQUENCE</scope>
    <source>
        <strain evidence="1">JES_115</strain>
    </source>
</reference>
<protein>
    <submittedName>
        <fullName evidence="1">Uncharacterized protein</fullName>
    </submittedName>
</protein>
<dbReference type="EMBL" id="JAPDRP010000023">
    <property type="protein sequence ID" value="KAJ9637307.1"/>
    <property type="molecule type" value="Genomic_DNA"/>
</dbReference>
<keyword evidence="2" id="KW-1185">Reference proteome</keyword>
<accession>A0ACC2YPZ8</accession>
<evidence type="ECO:0000313" key="1">
    <source>
        <dbReference type="EMBL" id="KAJ9637307.1"/>
    </source>
</evidence>
<evidence type="ECO:0000313" key="2">
    <source>
        <dbReference type="Proteomes" id="UP001172680"/>
    </source>
</evidence>
<organism evidence="1 2">
    <name type="scientific">Coniosporium tulheliwenetii</name>
    <dbReference type="NCBI Taxonomy" id="3383036"/>
    <lineage>
        <taxon>Eukaryota</taxon>
        <taxon>Fungi</taxon>
        <taxon>Dikarya</taxon>
        <taxon>Ascomycota</taxon>
        <taxon>Pezizomycotina</taxon>
        <taxon>Dothideomycetes</taxon>
        <taxon>Dothideomycetes incertae sedis</taxon>
        <taxon>Coniosporium</taxon>
    </lineage>
</organism>
<sequence>MTARLFYDKDCSLDPLSGKTIVFIGYGNQGRAQALNLRDTIKAESLPNPPKILIANNKDSYASQAEADGFSFTTDWSQAASEADILFLLVPDQVQPTLFNESIAPTLKPTCCIVVASGYNVFYRYLSIPSSADVVMVAPRMIGTSVRSRYTSGQGFPCFVSVEQDGTGHAWELALALCRGIGATKRGVIESSVREETLMDLFAEQALWPAIIAAFREAYATLKGLGCSDEALCHELWMSKEPAEVFEKCADDGFIKQLVHHSSVSQYGQLKGSMEVDTSLIKKEFKRVAEDRILSGAFAEEFTDLDRDGPGVQKKLEELYEKASESELAKGEARHSSPSKMSTFEPIVVIDGKGHLLGRLASTVAKQLLNGQKIVVVRCEALNISGEFFRAKLKYQAFMRKQTRFNPTRGDVLADRPGHDAAQDRPRRRRHGAPKDLRGHPPPYDHKKRMVVPQALRVLRLKPGRKYCTVGRLGHEFGWKYQDVVARLEERRKVKGAAYYERKKAARRQLAEAQKSASVDEKTKTQLAEYGY</sequence>
<name>A0ACC2YPZ8_9PEZI</name>